<evidence type="ECO:0000256" key="4">
    <source>
        <dbReference type="ARBA" id="ARBA00022856"/>
    </source>
</evidence>
<sequence length="539" mass="60554">MVDERKRLLPPRIGSSEEDPPCGCSECCIPFRIENRTCSKTAVLITVALERLAFYSISGNLILFLNGTKYNWSSYAAMNASYIFLGVACIFYFIGGIAADIKFGRFKVIVFAFAVYTIGYAFFPVMSNKQIINKLSTNATEFQCNIDAMDKEKYYCPAVLYLALVIVAMGTGMLRANIAPFGADQEPRKTVGFFNWYYWSINVGTLVALGGIAYLQQGISDNGFFYGYISGICSLILGLIAFMMGMRTYRYKKPVGSFGIAVAWLTLFDVVLLIILIPVMDKIIYPWINSQGWSFTMVKRILVGFVFALLAIIAAGLLEIYRRGEFWQKGVTYYAADLRLEFASMVAPRSMKSSVMGLFYFFSGLGSFLGSLILFMLQNRWFFDEDHGNINCQKGCYNSKGTCHLDWYFFLLGGIQAAGFLFFLILIRKLKLEEDPAIIGHASLNDSLEERERPRSRNRGRRIRVQENPSNITTPERSTTPRSLIDTDIKTESSASESGFSGGEADGIKRLSNMAKRGVVNRTISKDRTVVLYKETVQT</sequence>
<dbReference type="PANTHER" id="PTHR11654">
    <property type="entry name" value="OLIGOPEPTIDE TRANSPORTER-RELATED"/>
    <property type="match status" value="1"/>
</dbReference>
<feature type="transmembrane region" description="Helical" evidence="8">
    <location>
        <begin position="42"/>
        <end position="63"/>
    </location>
</feature>
<protein>
    <submittedName>
        <fullName evidence="9">S15A4-like protein</fullName>
    </submittedName>
</protein>
<feature type="transmembrane region" description="Helical" evidence="8">
    <location>
        <begin position="158"/>
        <end position="176"/>
    </location>
</feature>
<evidence type="ECO:0000256" key="5">
    <source>
        <dbReference type="ARBA" id="ARBA00022989"/>
    </source>
</evidence>
<evidence type="ECO:0000256" key="1">
    <source>
        <dbReference type="ARBA" id="ARBA00004141"/>
    </source>
</evidence>
<organism evidence="9 10">
    <name type="scientific">Mya arenaria</name>
    <name type="common">Soft-shell clam</name>
    <dbReference type="NCBI Taxonomy" id="6604"/>
    <lineage>
        <taxon>Eukaryota</taxon>
        <taxon>Metazoa</taxon>
        <taxon>Spiralia</taxon>
        <taxon>Lophotrochozoa</taxon>
        <taxon>Mollusca</taxon>
        <taxon>Bivalvia</taxon>
        <taxon>Autobranchia</taxon>
        <taxon>Heteroconchia</taxon>
        <taxon>Euheterodonta</taxon>
        <taxon>Imparidentia</taxon>
        <taxon>Neoheterodontei</taxon>
        <taxon>Myida</taxon>
        <taxon>Myoidea</taxon>
        <taxon>Myidae</taxon>
        <taxon>Mya</taxon>
    </lineage>
</organism>
<feature type="transmembrane region" description="Helical" evidence="8">
    <location>
        <begin position="407"/>
        <end position="427"/>
    </location>
</feature>
<comment type="similarity">
    <text evidence="2">Belongs to the major facilitator superfamily. Proton-dependent oligopeptide transporter (POT/PTR) (TC 2.A.17) family.</text>
</comment>
<feature type="transmembrane region" description="Helical" evidence="8">
    <location>
        <begin position="196"/>
        <end position="219"/>
    </location>
</feature>
<keyword evidence="6 8" id="KW-0472">Membrane</keyword>
<keyword evidence="5 8" id="KW-1133">Transmembrane helix</keyword>
<evidence type="ECO:0000256" key="2">
    <source>
        <dbReference type="ARBA" id="ARBA00005982"/>
    </source>
</evidence>
<comment type="subcellular location">
    <subcellularLocation>
        <location evidence="1">Membrane</location>
        <topology evidence="1">Multi-pass membrane protein</topology>
    </subcellularLocation>
</comment>
<evidence type="ECO:0000256" key="6">
    <source>
        <dbReference type="ARBA" id="ARBA00023136"/>
    </source>
</evidence>
<evidence type="ECO:0000256" key="7">
    <source>
        <dbReference type="SAM" id="MobiDB-lite"/>
    </source>
</evidence>
<dbReference type="Pfam" id="PF00854">
    <property type="entry name" value="PTR2"/>
    <property type="match status" value="1"/>
</dbReference>
<keyword evidence="10" id="KW-1185">Reference proteome</keyword>
<evidence type="ECO:0000256" key="8">
    <source>
        <dbReference type="SAM" id="Phobius"/>
    </source>
</evidence>
<feature type="transmembrane region" description="Helical" evidence="8">
    <location>
        <begin position="300"/>
        <end position="321"/>
    </location>
</feature>
<reference evidence="9" key="1">
    <citation type="submission" date="2022-11" db="EMBL/GenBank/DDBJ databases">
        <title>Centuries of genome instability and evolution in soft-shell clam transmissible cancer (bioRxiv).</title>
        <authorList>
            <person name="Hart S.F.M."/>
            <person name="Yonemitsu M.A."/>
            <person name="Giersch R.M."/>
            <person name="Beal B.F."/>
            <person name="Arriagada G."/>
            <person name="Davis B.W."/>
            <person name="Ostrander E.A."/>
            <person name="Goff S.P."/>
            <person name="Metzger M.J."/>
        </authorList>
    </citation>
    <scope>NUCLEOTIDE SEQUENCE</scope>
    <source>
        <strain evidence="9">MELC-2E11</strain>
        <tissue evidence="9">Siphon/mantle</tissue>
    </source>
</reference>
<keyword evidence="4" id="KW-0813">Transport</keyword>
<keyword evidence="3 8" id="KW-0812">Transmembrane</keyword>
<dbReference type="Gene3D" id="1.20.1250.20">
    <property type="entry name" value="MFS general substrate transporter like domains"/>
    <property type="match status" value="2"/>
</dbReference>
<evidence type="ECO:0000256" key="3">
    <source>
        <dbReference type="ARBA" id="ARBA00022692"/>
    </source>
</evidence>
<evidence type="ECO:0000313" key="10">
    <source>
        <dbReference type="Proteomes" id="UP001164746"/>
    </source>
</evidence>
<keyword evidence="4" id="KW-0571">Peptide transport</keyword>
<accession>A0ABY7DZ28</accession>
<feature type="transmembrane region" description="Helical" evidence="8">
    <location>
        <begin position="258"/>
        <end position="280"/>
    </location>
</feature>
<feature type="transmembrane region" description="Helical" evidence="8">
    <location>
        <begin position="106"/>
        <end position="126"/>
    </location>
</feature>
<dbReference type="EMBL" id="CP111015">
    <property type="protein sequence ID" value="WAR02042.1"/>
    <property type="molecule type" value="Genomic_DNA"/>
</dbReference>
<dbReference type="InterPro" id="IPR000109">
    <property type="entry name" value="POT_fam"/>
</dbReference>
<feature type="transmembrane region" description="Helical" evidence="8">
    <location>
        <begin position="75"/>
        <end position="94"/>
    </location>
</feature>
<proteinExistence type="inferred from homology"/>
<feature type="compositionally biased region" description="Polar residues" evidence="7">
    <location>
        <begin position="467"/>
        <end position="482"/>
    </location>
</feature>
<feature type="transmembrane region" description="Helical" evidence="8">
    <location>
        <begin position="225"/>
        <end position="246"/>
    </location>
</feature>
<feature type="transmembrane region" description="Helical" evidence="8">
    <location>
        <begin position="358"/>
        <end position="377"/>
    </location>
</feature>
<feature type="region of interest" description="Disordered" evidence="7">
    <location>
        <begin position="449"/>
        <end position="507"/>
    </location>
</feature>
<evidence type="ECO:0000313" key="9">
    <source>
        <dbReference type="EMBL" id="WAR02042.1"/>
    </source>
</evidence>
<keyword evidence="4" id="KW-0653">Protein transport</keyword>
<gene>
    <name evidence="9" type="ORF">MAR_008600</name>
</gene>
<dbReference type="Proteomes" id="UP001164746">
    <property type="component" value="Chromosome 4"/>
</dbReference>
<name>A0ABY7DZ28_MYAAR</name>
<dbReference type="InterPro" id="IPR036259">
    <property type="entry name" value="MFS_trans_sf"/>
</dbReference>
<dbReference type="SUPFAM" id="SSF103473">
    <property type="entry name" value="MFS general substrate transporter"/>
    <property type="match status" value="1"/>
</dbReference>